<dbReference type="SUPFAM" id="SSF47413">
    <property type="entry name" value="lambda repressor-like DNA-binding domains"/>
    <property type="match status" value="1"/>
</dbReference>
<dbReference type="AlphaFoldDB" id="A0A087DDK9"/>
<dbReference type="PANTHER" id="PTHR30146">
    <property type="entry name" value="LACI-RELATED TRANSCRIPTIONAL REPRESSOR"/>
    <property type="match status" value="1"/>
</dbReference>
<dbReference type="STRING" id="158787.BSCA_0097"/>
<dbReference type="GeneID" id="85164764"/>
<dbReference type="Pfam" id="PF00356">
    <property type="entry name" value="LacI"/>
    <property type="match status" value="1"/>
</dbReference>
<keyword evidence="2" id="KW-0238">DNA-binding</keyword>
<dbReference type="RefSeq" id="WP_033516807.1">
    <property type="nucleotide sequence ID" value="NZ_CAUPKV010000011.1"/>
</dbReference>
<evidence type="ECO:0000256" key="2">
    <source>
        <dbReference type="ARBA" id="ARBA00023125"/>
    </source>
</evidence>
<name>A0A087DDK9_9BIFI</name>
<dbReference type="InterPro" id="IPR046335">
    <property type="entry name" value="LacI/GalR-like_sensor"/>
</dbReference>
<comment type="caution">
    <text evidence="5">The sequence shown here is derived from an EMBL/GenBank/DDBJ whole genome shotgun (WGS) entry which is preliminary data.</text>
</comment>
<keyword evidence="1" id="KW-0805">Transcription regulation</keyword>
<dbReference type="eggNOG" id="COG1609">
    <property type="taxonomic scope" value="Bacteria"/>
</dbReference>
<evidence type="ECO:0000256" key="1">
    <source>
        <dbReference type="ARBA" id="ARBA00023015"/>
    </source>
</evidence>
<evidence type="ECO:0000259" key="4">
    <source>
        <dbReference type="PROSITE" id="PS50932"/>
    </source>
</evidence>
<dbReference type="InterPro" id="IPR010982">
    <property type="entry name" value="Lambda_DNA-bd_dom_sf"/>
</dbReference>
<feature type="domain" description="HTH lacI-type" evidence="4">
    <location>
        <begin position="10"/>
        <end position="64"/>
    </location>
</feature>
<evidence type="ECO:0000256" key="3">
    <source>
        <dbReference type="ARBA" id="ARBA00023163"/>
    </source>
</evidence>
<organism evidence="5 6">
    <name type="scientific">Bifidobacterium scardovii</name>
    <dbReference type="NCBI Taxonomy" id="158787"/>
    <lineage>
        <taxon>Bacteria</taxon>
        <taxon>Bacillati</taxon>
        <taxon>Actinomycetota</taxon>
        <taxon>Actinomycetes</taxon>
        <taxon>Bifidobacteriales</taxon>
        <taxon>Bifidobacteriaceae</taxon>
        <taxon>Bifidobacterium</taxon>
    </lineage>
</organism>
<dbReference type="PROSITE" id="PS50932">
    <property type="entry name" value="HTH_LACI_2"/>
    <property type="match status" value="1"/>
</dbReference>
<evidence type="ECO:0000313" key="6">
    <source>
        <dbReference type="Proteomes" id="UP000029033"/>
    </source>
</evidence>
<dbReference type="GO" id="GO:0000976">
    <property type="term" value="F:transcription cis-regulatory region binding"/>
    <property type="evidence" value="ECO:0007669"/>
    <property type="project" value="TreeGrafter"/>
</dbReference>
<dbReference type="Pfam" id="PF13377">
    <property type="entry name" value="Peripla_BP_3"/>
    <property type="match status" value="1"/>
</dbReference>
<dbReference type="CDD" id="cd01392">
    <property type="entry name" value="HTH_LacI"/>
    <property type="match status" value="1"/>
</dbReference>
<evidence type="ECO:0000313" key="5">
    <source>
        <dbReference type="EMBL" id="KFI93609.1"/>
    </source>
</evidence>
<dbReference type="Gene3D" id="3.40.50.2300">
    <property type="match status" value="2"/>
</dbReference>
<dbReference type="CDD" id="cd01574">
    <property type="entry name" value="PBP1_LacI"/>
    <property type="match status" value="1"/>
</dbReference>
<dbReference type="SMART" id="SM00354">
    <property type="entry name" value="HTH_LACI"/>
    <property type="match status" value="1"/>
</dbReference>
<dbReference type="Gene3D" id="1.10.260.40">
    <property type="entry name" value="lambda repressor-like DNA-binding domains"/>
    <property type="match status" value="1"/>
</dbReference>
<dbReference type="PANTHER" id="PTHR30146:SF109">
    <property type="entry name" value="HTH-TYPE TRANSCRIPTIONAL REGULATOR GALS"/>
    <property type="match status" value="1"/>
</dbReference>
<dbReference type="GO" id="GO:0003700">
    <property type="term" value="F:DNA-binding transcription factor activity"/>
    <property type="evidence" value="ECO:0007669"/>
    <property type="project" value="TreeGrafter"/>
</dbReference>
<sequence>MPKEPTKRTPTIKDVAALAGTSVSTVSRYLNHSSHISEEASASIAKAIALLEYRPSGIARGLVTASTKSIAVLSSNTTLLGSAVTIQGIEDRARELGYAVTISKLDEESTESGKAAVCMALDQHPCGIIVLKYDDTAIKAVTYIPESMPCVVIGGDFDPYHAHISLDEYQAGLRLTEYLLRTGAPTVHHVSVPGAGGGRNRSSGWRAALRNRGLDIPESFTVGWSPDKARDLGRQFAHRPDITAIFAGNDEIAMGLMSGLMDEGRRIPGDVRVVGFDDHPLSAIWRPALTTYRQDFRRAGITSVDMLLRQLDDGRDTGPDSITLTGELIVRQSA</sequence>
<gene>
    <name evidence="5" type="ORF">BSCA_0097</name>
</gene>
<keyword evidence="6" id="KW-1185">Reference proteome</keyword>
<proteinExistence type="predicted"/>
<dbReference type="InterPro" id="IPR000843">
    <property type="entry name" value="HTH_LacI"/>
</dbReference>
<keyword evidence="3" id="KW-0804">Transcription</keyword>
<dbReference type="Proteomes" id="UP000029033">
    <property type="component" value="Unassembled WGS sequence"/>
</dbReference>
<protein>
    <submittedName>
        <fullName evidence="5">LacI family transcriptional regulator</fullName>
    </submittedName>
</protein>
<dbReference type="SUPFAM" id="SSF53822">
    <property type="entry name" value="Periplasmic binding protein-like I"/>
    <property type="match status" value="1"/>
</dbReference>
<dbReference type="EMBL" id="JGZO01000012">
    <property type="protein sequence ID" value="KFI93609.1"/>
    <property type="molecule type" value="Genomic_DNA"/>
</dbReference>
<reference evidence="5 6" key="1">
    <citation type="submission" date="2014-03" db="EMBL/GenBank/DDBJ databases">
        <title>Genomics of Bifidobacteria.</title>
        <authorList>
            <person name="Ventura M."/>
            <person name="Milani C."/>
            <person name="Lugli G.A."/>
        </authorList>
    </citation>
    <scope>NUCLEOTIDE SEQUENCE [LARGE SCALE GENOMIC DNA]</scope>
    <source>
        <strain evidence="5 6">LMG 21589</strain>
    </source>
</reference>
<accession>A0A087DDK9</accession>
<dbReference type="InterPro" id="IPR028082">
    <property type="entry name" value="Peripla_BP_I"/>
</dbReference>